<accession>A0ABU2FPD4</accession>
<gene>
    <name evidence="2" type="ORF">NDI86_10900</name>
</gene>
<dbReference type="EMBL" id="JAMQOS010000003">
    <property type="protein sequence ID" value="MDS0282633.1"/>
    <property type="molecule type" value="Genomic_DNA"/>
</dbReference>
<reference evidence="2 3" key="1">
    <citation type="submission" date="2022-06" db="EMBL/GenBank/DDBJ databases">
        <title>Halomicroarcula sp. a new haloarchaeum isolate from saline soil.</title>
        <authorList>
            <person name="Strakova D."/>
            <person name="Galisteo C."/>
            <person name="Sanchez-Porro C."/>
            <person name="Ventosa A."/>
        </authorList>
    </citation>
    <scope>NUCLEOTIDE SEQUENCE [LARGE SCALE GENOMIC DNA]</scope>
    <source>
        <strain evidence="2 3">S3CR25-11</strain>
    </source>
</reference>
<dbReference type="PROSITE" id="PS51257">
    <property type="entry name" value="PROKAR_LIPOPROTEIN"/>
    <property type="match status" value="1"/>
</dbReference>
<feature type="region of interest" description="Disordered" evidence="1">
    <location>
        <begin position="28"/>
        <end position="54"/>
    </location>
</feature>
<name>A0ABU2FPD4_9EURY</name>
<organism evidence="2 3">
    <name type="scientific">Haloarcula onubensis</name>
    <dbReference type="NCBI Taxonomy" id="2950539"/>
    <lineage>
        <taxon>Archaea</taxon>
        <taxon>Methanobacteriati</taxon>
        <taxon>Methanobacteriota</taxon>
        <taxon>Stenosarchaea group</taxon>
        <taxon>Halobacteria</taxon>
        <taxon>Halobacteriales</taxon>
        <taxon>Haloarculaceae</taxon>
        <taxon>Haloarcula</taxon>
    </lineage>
</organism>
<protein>
    <submittedName>
        <fullName evidence="2">Uncharacterized protein</fullName>
    </submittedName>
</protein>
<feature type="compositionally biased region" description="Low complexity" evidence="1">
    <location>
        <begin position="42"/>
        <end position="54"/>
    </location>
</feature>
<evidence type="ECO:0000256" key="1">
    <source>
        <dbReference type="SAM" id="MobiDB-lite"/>
    </source>
</evidence>
<keyword evidence="3" id="KW-1185">Reference proteome</keyword>
<dbReference type="Proteomes" id="UP001268864">
    <property type="component" value="Unassembled WGS sequence"/>
</dbReference>
<sequence length="290" mass="31299">MKPNVSHSTATAILVAVVVLLAGCSGLSEAGPSTPADDSVATESTPTTTTETPEPALSGRLLVVVEGEERHLSTSADSDFRFDDQDRHTWHATESMSLAAALETAGVNATDESLTIDGRTYDESDENTTITYRVAGTPIEDPREYRLEDLDPAHELVVRVDTDGQQSADRLLDQSHPHSHGQLDMTVAGEPVEFTQDRYVLASERFHFHGDEGGERWHAHSLSLTVADALSTFPGTNVSGDTMTYDGTTYRENGTSSSFVVTVDGDRVDPDTYVLKDGDQVAVTLDETDP</sequence>
<dbReference type="RefSeq" id="WP_310900464.1">
    <property type="nucleotide sequence ID" value="NZ_JAMQOS010000003.1"/>
</dbReference>
<evidence type="ECO:0000313" key="3">
    <source>
        <dbReference type="Proteomes" id="UP001268864"/>
    </source>
</evidence>
<comment type="caution">
    <text evidence="2">The sequence shown here is derived from an EMBL/GenBank/DDBJ whole genome shotgun (WGS) entry which is preliminary data.</text>
</comment>
<evidence type="ECO:0000313" key="2">
    <source>
        <dbReference type="EMBL" id="MDS0282633.1"/>
    </source>
</evidence>
<proteinExistence type="predicted"/>